<protein>
    <submittedName>
        <fullName evidence="3">DUF1990 domain-containing protein</fullName>
    </submittedName>
</protein>
<organism evidence="3 4">
    <name type="scientific">Protaetiibacter intestinalis</name>
    <dbReference type="NCBI Taxonomy" id="2419774"/>
    <lineage>
        <taxon>Bacteria</taxon>
        <taxon>Bacillati</taxon>
        <taxon>Actinomycetota</taxon>
        <taxon>Actinomycetes</taxon>
        <taxon>Micrococcales</taxon>
        <taxon>Microbacteriaceae</taxon>
        <taxon>Protaetiibacter</taxon>
    </lineage>
</organism>
<proteinExistence type="predicted"/>
<evidence type="ECO:0000313" key="3">
    <source>
        <dbReference type="EMBL" id="AYF96870.1"/>
    </source>
</evidence>
<evidence type="ECO:0000313" key="4">
    <source>
        <dbReference type="Proteomes" id="UP000278886"/>
    </source>
</evidence>
<dbReference type="Proteomes" id="UP000278886">
    <property type="component" value="Chromosome"/>
</dbReference>
<dbReference type="OrthoDB" id="120660at2"/>
<evidence type="ECO:0000256" key="1">
    <source>
        <dbReference type="SAM" id="MobiDB-lite"/>
    </source>
</evidence>
<feature type="domain" description="DUF1990" evidence="2">
    <location>
        <begin position="10"/>
        <end position="168"/>
    </location>
</feature>
<feature type="compositionally biased region" description="Acidic residues" evidence="1">
    <location>
        <begin position="234"/>
        <end position="243"/>
    </location>
</feature>
<dbReference type="AlphaFoldDB" id="A0A387BEG4"/>
<dbReference type="PANTHER" id="PTHR34202">
    <property type="entry name" value="UPF0548 PROTEIN"/>
    <property type="match status" value="1"/>
</dbReference>
<keyword evidence="4" id="KW-1185">Reference proteome</keyword>
<gene>
    <name evidence="3" type="ORF">D7I47_00455</name>
</gene>
<reference evidence="4" key="1">
    <citation type="submission" date="2018-09" db="EMBL/GenBank/DDBJ databases">
        <title>Genome sequencing of strain 2DFWR-13.</title>
        <authorList>
            <person name="Heo J."/>
            <person name="Kim S.-J."/>
            <person name="Kwon S.-W."/>
        </authorList>
    </citation>
    <scope>NUCLEOTIDE SEQUENCE [LARGE SCALE GENOMIC DNA]</scope>
    <source>
        <strain evidence="4">2DFWR-13</strain>
    </source>
</reference>
<dbReference type="EMBL" id="CP032630">
    <property type="protein sequence ID" value="AYF96870.1"/>
    <property type="molecule type" value="Genomic_DNA"/>
</dbReference>
<name>A0A387BEG4_9MICO</name>
<accession>A0A387BEG4</accession>
<evidence type="ECO:0000259" key="2">
    <source>
        <dbReference type="Pfam" id="PF09348"/>
    </source>
</evidence>
<dbReference type="InterPro" id="IPR018960">
    <property type="entry name" value="DUF1990"/>
</dbReference>
<dbReference type="PANTHER" id="PTHR34202:SF1">
    <property type="entry name" value="UPF0548 PROTEIN"/>
    <property type="match status" value="1"/>
</dbReference>
<feature type="region of interest" description="Disordered" evidence="1">
    <location>
        <begin position="207"/>
        <end position="243"/>
    </location>
</feature>
<dbReference type="RefSeq" id="WP_120761221.1">
    <property type="nucleotide sequence ID" value="NZ_CP032630.1"/>
</dbReference>
<sequence length="243" mass="26917">MDAVSTESLTYDTLGMARPGAAVPRGFRGRTQRIRLGEGPALWERAVAVVSGWRIKTAIGFTVEPDDAVATLGRDYDTEYRSGRIRQFEPVRVVWIADGADRRGFGYGTRLGHPVTGEECFLVERDADGAVWLVVRTVSRVSGGRWRWLWLGVRVGIGVFQRRYAESAVRLITGGEELPGMRRMRRQLVGDGASDVEGIARLGYGMNPERGPFDAPPAEPVELDDASLPWELRDPEDDTNSAR</sequence>
<dbReference type="Pfam" id="PF09348">
    <property type="entry name" value="DUF1990"/>
    <property type="match status" value="1"/>
</dbReference>
<dbReference type="KEGG" id="lyd:D7I47_00455"/>